<evidence type="ECO:0000256" key="7">
    <source>
        <dbReference type="ARBA" id="ARBA00023136"/>
    </source>
</evidence>
<dbReference type="Proteomes" id="UP001163105">
    <property type="component" value="Unassembled WGS sequence"/>
</dbReference>
<dbReference type="GO" id="GO:0007015">
    <property type="term" value="P:actin filament organization"/>
    <property type="evidence" value="ECO:0007669"/>
    <property type="project" value="InterPro"/>
</dbReference>
<dbReference type="CDD" id="cd16980">
    <property type="entry name" value="VHS_Lsb5"/>
    <property type="match status" value="1"/>
</dbReference>
<dbReference type="Gene3D" id="1.25.40.90">
    <property type="match status" value="1"/>
</dbReference>
<dbReference type="GO" id="GO:0005886">
    <property type="term" value="C:plasma membrane"/>
    <property type="evidence" value="ECO:0007669"/>
    <property type="project" value="TreeGrafter"/>
</dbReference>
<evidence type="ECO:0000256" key="3">
    <source>
        <dbReference type="ARBA" id="ARBA00022448"/>
    </source>
</evidence>
<dbReference type="GO" id="GO:0006897">
    <property type="term" value="P:endocytosis"/>
    <property type="evidence" value="ECO:0007669"/>
    <property type="project" value="InterPro"/>
</dbReference>
<dbReference type="GO" id="GO:0030026">
    <property type="term" value="P:intracellular manganese ion homeostasis"/>
    <property type="evidence" value="ECO:0007669"/>
    <property type="project" value="TreeGrafter"/>
</dbReference>
<evidence type="ECO:0000313" key="13">
    <source>
        <dbReference type="Proteomes" id="UP001163105"/>
    </source>
</evidence>
<dbReference type="GO" id="GO:0005384">
    <property type="term" value="F:manganese ion transmembrane transporter activity"/>
    <property type="evidence" value="ECO:0007669"/>
    <property type="project" value="TreeGrafter"/>
</dbReference>
<evidence type="ECO:0000256" key="9">
    <source>
        <dbReference type="SAM" id="Phobius"/>
    </source>
</evidence>
<dbReference type="PRINTS" id="PR00447">
    <property type="entry name" value="NATRESASSCMP"/>
</dbReference>
<dbReference type="PROSITE" id="PS50909">
    <property type="entry name" value="GAT"/>
    <property type="match status" value="1"/>
</dbReference>
<evidence type="ECO:0000313" key="12">
    <source>
        <dbReference type="EMBL" id="KAJ6442096.1"/>
    </source>
</evidence>
<comment type="caution">
    <text evidence="12">The sequence shown here is derived from an EMBL/GenBank/DDBJ whole genome shotgun (WGS) entry which is preliminary data.</text>
</comment>
<evidence type="ECO:0000256" key="2">
    <source>
        <dbReference type="ARBA" id="ARBA00011446"/>
    </source>
</evidence>
<feature type="compositionally biased region" description="Basic and acidic residues" evidence="8">
    <location>
        <begin position="684"/>
        <end position="693"/>
    </location>
</feature>
<dbReference type="PANTHER" id="PTHR11706:SF101">
    <property type="entry name" value="MANGANESE TRANSPORTER SMF1"/>
    <property type="match status" value="1"/>
</dbReference>
<evidence type="ECO:0000259" key="11">
    <source>
        <dbReference type="PROSITE" id="PS50909"/>
    </source>
</evidence>
<feature type="transmembrane region" description="Helical" evidence="9">
    <location>
        <begin position="375"/>
        <end position="401"/>
    </location>
</feature>
<evidence type="ECO:0000256" key="4">
    <source>
        <dbReference type="ARBA" id="ARBA00022692"/>
    </source>
</evidence>
<feature type="region of interest" description="Disordered" evidence="8">
    <location>
        <begin position="661"/>
        <end position="752"/>
    </location>
</feature>
<keyword evidence="3" id="KW-0813">Transport</keyword>
<feature type="compositionally biased region" description="Acidic residues" evidence="8">
    <location>
        <begin position="674"/>
        <end position="683"/>
    </location>
</feature>
<feature type="transmembrane region" description="Helical" evidence="9">
    <location>
        <begin position="422"/>
        <end position="440"/>
    </location>
</feature>
<dbReference type="Pfam" id="PF00790">
    <property type="entry name" value="VHS"/>
    <property type="match status" value="1"/>
</dbReference>
<feature type="transmembrane region" description="Helical" evidence="9">
    <location>
        <begin position="148"/>
        <end position="174"/>
    </location>
</feature>
<dbReference type="GO" id="GO:0007034">
    <property type="term" value="P:vacuolar transport"/>
    <property type="evidence" value="ECO:0007669"/>
    <property type="project" value="UniProtKB-ARBA"/>
</dbReference>
<protein>
    <submittedName>
        <fullName evidence="12">Manganese transporter SMF1</fullName>
    </submittedName>
</protein>
<proteinExistence type="predicted"/>
<dbReference type="PANTHER" id="PTHR11706">
    <property type="entry name" value="SOLUTE CARRIER PROTEIN FAMILY 11 MEMBER"/>
    <property type="match status" value="1"/>
</dbReference>
<feature type="region of interest" description="Disordered" evidence="8">
    <location>
        <begin position="863"/>
        <end position="953"/>
    </location>
</feature>
<comment type="subunit">
    <text evidence="2">Component of the ESCRT-0 complex composed of HSE1 and VPS27.</text>
</comment>
<accession>A0AB34FTE8</accession>
<feature type="compositionally biased region" description="Acidic residues" evidence="8">
    <location>
        <begin position="924"/>
        <end position="935"/>
    </location>
</feature>
<evidence type="ECO:0000256" key="6">
    <source>
        <dbReference type="ARBA" id="ARBA00022989"/>
    </source>
</evidence>
<keyword evidence="13" id="KW-1185">Reference proteome</keyword>
<evidence type="ECO:0000256" key="8">
    <source>
        <dbReference type="SAM" id="MobiDB-lite"/>
    </source>
</evidence>
<dbReference type="InterPro" id="IPR008942">
    <property type="entry name" value="ENTH_VHS"/>
</dbReference>
<reference evidence="12" key="1">
    <citation type="submission" date="2023-01" db="EMBL/GenBank/DDBJ databases">
        <title>The growth and conidiation of Purpureocillium lavendulum are regulated by nitrogen source and histone H3K14 acetylation.</title>
        <authorList>
            <person name="Tang P."/>
            <person name="Han J."/>
            <person name="Zhang C."/>
            <person name="Tang P."/>
            <person name="Qi F."/>
            <person name="Zhang K."/>
            <person name="Liang L."/>
        </authorList>
    </citation>
    <scope>NUCLEOTIDE SEQUENCE</scope>
    <source>
        <strain evidence="12">YMF1.00683</strain>
    </source>
</reference>
<dbReference type="InterPro" id="IPR038425">
    <property type="entry name" value="GAT_sf"/>
</dbReference>
<sequence>MQKSTAVSLSAAEAAEVGDDIQPVVDGVDGRPTSKDQPDVVLRTQAFRRNSAEKAKTAMDKMKHWAVSFSKFIGPGFMISVAYIDPGNYATDIAAGASYQYKLLFVVLLSNLFAILLQSLAIQLGTITGLDLSSMCRVYLPRWLNYTLYALAEVAIIATDLAEVIGTAIALNLLIPKLPLVAGCALSILDVMAILFFYRPDGTMKGLRLFEAFVCLLVLGVVICFCIELSMIKETSVGTVFKGYLPSSALVESEGLYQACGILGATVMPHSLFLGSGIVQPRLREYDTKHGLMPQEPVSAASSTSDGYDKPTYLPSHAAIKHSLKYSITELGLSLFTFALFVNSAILIVAGASLYQNPDALDADIFGIHDLLSKSISPAVGTIFALALLLSGISAGIVCTIAGQMVSEGALRWKLKPWLRRLVTRSISIIPSIVIAAAVGRSGLNAALTGSQVVLSSVLPFITLPLIYFTARSRYMTVQPGNARYMLESDDEGRPLTGRNSLGGGIDMSNPWWLTIAGVLKKPYSAVTVTVENLTSESYPEDDLSGIPDLVEVIKLQASGPSEAARAIRKKLKYGNVHRQVRALVLLDGLIQNAGSGFQRGFADEPLLERLRVCGTSDLSDPAVRRKCTELFREWSQYASTPGLERIARLYKELPKRKVAVTQERSKVIQETENPFEDEEEEEAERRAARDGEPSTSSSGQWAPQIGPALDRHAFIKPSDSHGWGSKKKSKDKDKSKSSKGQRKPFNLEAEKEKMKSVIAESSIASTNLMNALQSINRERERISDNAVAVRHFEACKQLRRRILRYIHQVESEQWLGSLLHANDELVRALMSFEQMDQSIDADSDSDDELAEQAHMYRMATLKAQDDKAHSPQSPHAPDLSGLSLDTKPKAAMTAPHAGPPRPPRASRPPPVQTAAASRGNDYGDIDDDDDDNPFGDENVVETPAHETVEPRW</sequence>
<feature type="compositionally biased region" description="Basic and acidic residues" evidence="8">
    <location>
        <begin position="944"/>
        <end position="953"/>
    </location>
</feature>
<keyword evidence="6 9" id="KW-1133">Transmembrane helix</keyword>
<dbReference type="NCBIfam" id="NF037982">
    <property type="entry name" value="Nramp_1"/>
    <property type="match status" value="1"/>
</dbReference>
<dbReference type="CDD" id="cd14232">
    <property type="entry name" value="GAT_LSB5"/>
    <property type="match status" value="1"/>
</dbReference>
<keyword evidence="7 9" id="KW-0472">Membrane</keyword>
<feature type="transmembrane region" description="Helical" evidence="9">
    <location>
        <begin position="64"/>
        <end position="84"/>
    </location>
</feature>
<dbReference type="InterPro" id="IPR004152">
    <property type="entry name" value="GAT_dom"/>
</dbReference>
<dbReference type="NCBIfam" id="TIGR01197">
    <property type="entry name" value="nramp"/>
    <property type="match status" value="1"/>
</dbReference>
<name>A0AB34FTE8_9HYPO</name>
<dbReference type="SMART" id="SM00288">
    <property type="entry name" value="VHS"/>
    <property type="match status" value="1"/>
</dbReference>
<gene>
    <name evidence="12" type="primary">SMF</name>
    <name evidence="12" type="ORF">O9K51_05648</name>
</gene>
<evidence type="ECO:0000256" key="5">
    <source>
        <dbReference type="ARBA" id="ARBA00022927"/>
    </source>
</evidence>
<dbReference type="EMBL" id="JAQHRD010000004">
    <property type="protein sequence ID" value="KAJ6442096.1"/>
    <property type="molecule type" value="Genomic_DNA"/>
</dbReference>
<feature type="transmembrane region" description="Helical" evidence="9">
    <location>
        <begin position="180"/>
        <end position="198"/>
    </location>
</feature>
<dbReference type="InterPro" id="IPR002014">
    <property type="entry name" value="VHS_dom"/>
</dbReference>
<evidence type="ECO:0000259" key="10">
    <source>
        <dbReference type="PROSITE" id="PS50179"/>
    </source>
</evidence>
<feature type="transmembrane region" description="Helical" evidence="9">
    <location>
        <begin position="104"/>
        <end position="127"/>
    </location>
</feature>
<evidence type="ECO:0000256" key="1">
    <source>
        <dbReference type="ARBA" id="ARBA00004141"/>
    </source>
</evidence>
<dbReference type="Gene3D" id="1.20.58.160">
    <property type="match status" value="1"/>
</dbReference>
<dbReference type="InterPro" id="IPR001046">
    <property type="entry name" value="NRAMP_fam"/>
</dbReference>
<keyword evidence="4 9" id="KW-0812">Transmembrane</keyword>
<feature type="transmembrane region" description="Helical" evidence="9">
    <location>
        <begin position="446"/>
        <end position="469"/>
    </location>
</feature>
<dbReference type="GO" id="GO:0035091">
    <property type="term" value="F:phosphatidylinositol binding"/>
    <property type="evidence" value="ECO:0007669"/>
    <property type="project" value="InterPro"/>
</dbReference>
<dbReference type="InterPro" id="IPR044103">
    <property type="entry name" value="GAT_LSB5"/>
</dbReference>
<dbReference type="AlphaFoldDB" id="A0AB34FTE8"/>
<feature type="transmembrane region" description="Helical" evidence="9">
    <location>
        <begin position="331"/>
        <end position="355"/>
    </location>
</feature>
<dbReference type="GO" id="GO:0043130">
    <property type="term" value="F:ubiquitin binding"/>
    <property type="evidence" value="ECO:0007669"/>
    <property type="project" value="InterPro"/>
</dbReference>
<feature type="domain" description="GAT" evidence="11">
    <location>
        <begin position="750"/>
        <end position="838"/>
    </location>
</feature>
<dbReference type="GO" id="GO:0015086">
    <property type="term" value="F:cadmium ion transmembrane transporter activity"/>
    <property type="evidence" value="ECO:0007669"/>
    <property type="project" value="TreeGrafter"/>
</dbReference>
<organism evidence="12 13">
    <name type="scientific">Purpureocillium lavendulum</name>
    <dbReference type="NCBI Taxonomy" id="1247861"/>
    <lineage>
        <taxon>Eukaryota</taxon>
        <taxon>Fungi</taxon>
        <taxon>Dikarya</taxon>
        <taxon>Ascomycota</taxon>
        <taxon>Pezizomycotina</taxon>
        <taxon>Sordariomycetes</taxon>
        <taxon>Hypocreomycetidae</taxon>
        <taxon>Hypocreales</taxon>
        <taxon>Ophiocordycipitaceae</taxon>
        <taxon>Purpureocillium</taxon>
    </lineage>
</organism>
<dbReference type="SUPFAM" id="SSF48464">
    <property type="entry name" value="ENTH/VHS domain"/>
    <property type="match status" value="1"/>
</dbReference>
<comment type="subcellular location">
    <subcellularLocation>
        <location evidence="1">Membrane</location>
        <topology evidence="1">Multi-pass membrane protein</topology>
    </subcellularLocation>
</comment>
<dbReference type="Pfam" id="PF03127">
    <property type="entry name" value="GAT"/>
    <property type="match status" value="1"/>
</dbReference>
<feature type="compositionally biased region" description="Pro residues" evidence="8">
    <location>
        <begin position="898"/>
        <end position="912"/>
    </location>
</feature>
<dbReference type="PROSITE" id="PS50179">
    <property type="entry name" value="VHS"/>
    <property type="match status" value="1"/>
</dbReference>
<dbReference type="GO" id="GO:0015031">
    <property type="term" value="P:protein transport"/>
    <property type="evidence" value="ECO:0007669"/>
    <property type="project" value="UniProtKB-KW"/>
</dbReference>
<feature type="transmembrane region" description="Helical" evidence="9">
    <location>
        <begin position="210"/>
        <end position="232"/>
    </location>
</feature>
<feature type="domain" description="VHS" evidence="10">
    <location>
        <begin position="534"/>
        <end position="662"/>
    </location>
</feature>
<feature type="transmembrane region" description="Helical" evidence="9">
    <location>
        <begin position="256"/>
        <end position="279"/>
    </location>
</feature>
<dbReference type="SUPFAM" id="SSF89009">
    <property type="entry name" value="GAT-like domain"/>
    <property type="match status" value="1"/>
</dbReference>
<keyword evidence="5" id="KW-0653">Protein transport</keyword>
<dbReference type="GO" id="GO:0034755">
    <property type="term" value="P:iron ion transmembrane transport"/>
    <property type="evidence" value="ECO:0007669"/>
    <property type="project" value="TreeGrafter"/>
</dbReference>
<dbReference type="Pfam" id="PF01566">
    <property type="entry name" value="Nramp"/>
    <property type="match status" value="1"/>
</dbReference>